<organism evidence="2">
    <name type="scientific">hydrothermal vent metagenome</name>
    <dbReference type="NCBI Taxonomy" id="652676"/>
    <lineage>
        <taxon>unclassified sequences</taxon>
        <taxon>metagenomes</taxon>
        <taxon>ecological metagenomes</taxon>
    </lineage>
</organism>
<dbReference type="EMBL" id="UOFA01000117">
    <property type="protein sequence ID" value="VAW44442.1"/>
    <property type="molecule type" value="Genomic_DNA"/>
</dbReference>
<dbReference type="AlphaFoldDB" id="A0A3B0VZ84"/>
<accession>A0A3B0VZ84</accession>
<feature type="region of interest" description="Disordered" evidence="1">
    <location>
        <begin position="1"/>
        <end position="28"/>
    </location>
</feature>
<sequence length="224" mass="23634">MNYAETEGTDIKNSAETEGTDIQNMAETEGTDSDSCIKLRGKKILNLMLIISSLLISQLAVSSDLKLFTTDNQNYKGVIQHKGQISFVEGYVEADKGYFMLNTSLENSIKATDEGTGGDKATDEGTGGDKATDEGTGGDKATDEGTGGDKATDEGTGGDKATDEGTGGDKATDEGTGNSINSGLITVNFGCDNQKSMAVFESNKYSEKMQINTIQINGQLKKCK</sequence>
<evidence type="ECO:0000313" key="2">
    <source>
        <dbReference type="EMBL" id="VAW44442.1"/>
    </source>
</evidence>
<gene>
    <name evidence="2" type="ORF">MNBD_GAMMA02-429</name>
</gene>
<feature type="region of interest" description="Disordered" evidence="1">
    <location>
        <begin position="110"/>
        <end position="179"/>
    </location>
</feature>
<protein>
    <submittedName>
        <fullName evidence="2">Uncharacterized protein</fullName>
    </submittedName>
</protein>
<proteinExistence type="predicted"/>
<reference evidence="2" key="1">
    <citation type="submission" date="2018-06" db="EMBL/GenBank/DDBJ databases">
        <authorList>
            <person name="Zhirakovskaya E."/>
        </authorList>
    </citation>
    <scope>NUCLEOTIDE SEQUENCE</scope>
</reference>
<feature type="compositionally biased region" description="Polar residues" evidence="1">
    <location>
        <begin position="16"/>
        <end position="26"/>
    </location>
</feature>
<name>A0A3B0VZ84_9ZZZZ</name>
<evidence type="ECO:0000256" key="1">
    <source>
        <dbReference type="SAM" id="MobiDB-lite"/>
    </source>
</evidence>